<dbReference type="InterPro" id="IPR036291">
    <property type="entry name" value="NAD(P)-bd_dom_sf"/>
</dbReference>
<dbReference type="EMBL" id="JBHTEC010000001">
    <property type="protein sequence ID" value="MFD0282280.1"/>
    <property type="molecule type" value="Genomic_DNA"/>
</dbReference>
<gene>
    <name evidence="2" type="ORF">ACFQZP_11375</name>
</gene>
<evidence type="ECO:0000313" key="3">
    <source>
        <dbReference type="Proteomes" id="UP001596957"/>
    </source>
</evidence>
<organism evidence="2 3">
    <name type="scientific">Streptomyces lutosisoli</name>
    <dbReference type="NCBI Taxonomy" id="2665721"/>
    <lineage>
        <taxon>Bacteria</taxon>
        <taxon>Bacillati</taxon>
        <taxon>Actinomycetota</taxon>
        <taxon>Actinomycetes</taxon>
        <taxon>Kitasatosporales</taxon>
        <taxon>Streptomycetaceae</taxon>
        <taxon>Streptomyces</taxon>
    </lineage>
</organism>
<dbReference type="Gene3D" id="3.40.50.720">
    <property type="entry name" value="NAD(P)-binding Rossmann-like Domain"/>
    <property type="match status" value="1"/>
</dbReference>
<feature type="region of interest" description="Disordered" evidence="1">
    <location>
        <begin position="99"/>
        <end position="128"/>
    </location>
</feature>
<comment type="caution">
    <text evidence="2">The sequence shown here is derived from an EMBL/GenBank/DDBJ whole genome shotgun (WGS) entry which is preliminary data.</text>
</comment>
<reference evidence="3" key="1">
    <citation type="journal article" date="2019" name="Int. J. Syst. Evol. Microbiol.">
        <title>The Global Catalogue of Microorganisms (GCM) 10K type strain sequencing project: providing services to taxonomists for standard genome sequencing and annotation.</title>
        <authorList>
            <consortium name="The Broad Institute Genomics Platform"/>
            <consortium name="The Broad Institute Genome Sequencing Center for Infectious Disease"/>
            <person name="Wu L."/>
            <person name="Ma J."/>
        </authorList>
    </citation>
    <scope>NUCLEOTIDE SEQUENCE [LARGE SCALE GENOMIC DNA]</scope>
    <source>
        <strain evidence="3">CGMCC 4.7198</strain>
    </source>
</reference>
<dbReference type="Proteomes" id="UP001596957">
    <property type="component" value="Unassembled WGS sequence"/>
</dbReference>
<dbReference type="SUPFAM" id="SSF51735">
    <property type="entry name" value="NAD(P)-binding Rossmann-fold domains"/>
    <property type="match status" value="1"/>
</dbReference>
<sequence>MTSALHLRTALGPRSQHMVICGDDGLAHRLAMELDAVCGEAVTVVLPSRRDEYGAEIAALHRDPRSPVELLVSARPDEQTLRAAGVERAAALALTYGDDQVNMPPSAPGTFAGSRTNRLSPSAALTTS</sequence>
<accession>A0ABW2VCN7</accession>
<protein>
    <recommendedName>
        <fullName evidence="4">RCK N-terminal domain-containing protein</fullName>
    </recommendedName>
</protein>
<evidence type="ECO:0008006" key="4">
    <source>
        <dbReference type="Google" id="ProtNLM"/>
    </source>
</evidence>
<feature type="compositionally biased region" description="Polar residues" evidence="1">
    <location>
        <begin position="113"/>
        <end position="128"/>
    </location>
</feature>
<proteinExistence type="predicted"/>
<evidence type="ECO:0000256" key="1">
    <source>
        <dbReference type="SAM" id="MobiDB-lite"/>
    </source>
</evidence>
<keyword evidence="3" id="KW-1185">Reference proteome</keyword>
<evidence type="ECO:0000313" key="2">
    <source>
        <dbReference type="EMBL" id="MFD0282280.1"/>
    </source>
</evidence>
<name>A0ABW2VCN7_9ACTN</name>
<dbReference type="RefSeq" id="WP_381264959.1">
    <property type="nucleotide sequence ID" value="NZ_JBHTBI010000132.1"/>
</dbReference>